<dbReference type="GO" id="GO:0000103">
    <property type="term" value="P:sulfate assimilation"/>
    <property type="evidence" value="ECO:0007669"/>
    <property type="project" value="TreeGrafter"/>
</dbReference>
<keyword evidence="9 10" id="KW-0472">Membrane</keyword>
<feature type="transmembrane region" description="Helical" evidence="10">
    <location>
        <begin position="150"/>
        <end position="169"/>
    </location>
</feature>
<evidence type="ECO:0000256" key="5">
    <source>
        <dbReference type="ARBA" id="ARBA00022605"/>
    </source>
</evidence>
<accession>A0AAE3M7A7</accession>
<keyword evidence="2" id="KW-0813">Transport</keyword>
<feature type="transmembrane region" description="Helical" evidence="10">
    <location>
        <begin position="175"/>
        <end position="194"/>
    </location>
</feature>
<evidence type="ECO:0000256" key="10">
    <source>
        <dbReference type="SAM" id="Phobius"/>
    </source>
</evidence>
<dbReference type="GO" id="GO:0019344">
    <property type="term" value="P:cysteine biosynthetic process"/>
    <property type="evidence" value="ECO:0007669"/>
    <property type="project" value="TreeGrafter"/>
</dbReference>
<dbReference type="GO" id="GO:0009675">
    <property type="term" value="F:high-affinity sulfate:proton symporter activity"/>
    <property type="evidence" value="ECO:0007669"/>
    <property type="project" value="TreeGrafter"/>
</dbReference>
<comment type="caution">
    <text evidence="11">The sequence shown here is derived from an EMBL/GenBank/DDBJ whole genome shotgun (WGS) entry which is preliminary data.</text>
</comment>
<dbReference type="Pfam" id="PF07264">
    <property type="entry name" value="EI24"/>
    <property type="match status" value="1"/>
</dbReference>
<reference evidence="11" key="1">
    <citation type="submission" date="2022-10" db="EMBL/GenBank/DDBJ databases">
        <authorList>
            <person name="Yu W.X."/>
        </authorList>
    </citation>
    <scope>NUCLEOTIDE SEQUENCE</scope>
    <source>
        <strain evidence="11">AAT</strain>
    </source>
</reference>
<keyword evidence="3" id="KW-1003">Cell membrane</keyword>
<feature type="transmembrane region" description="Helical" evidence="10">
    <location>
        <begin position="26"/>
        <end position="45"/>
    </location>
</feature>
<keyword evidence="6 10" id="KW-0812">Transmembrane</keyword>
<evidence type="ECO:0000256" key="1">
    <source>
        <dbReference type="ARBA" id="ARBA00004141"/>
    </source>
</evidence>
<evidence type="ECO:0000256" key="3">
    <source>
        <dbReference type="ARBA" id="ARBA00022475"/>
    </source>
</evidence>
<evidence type="ECO:0000256" key="7">
    <source>
        <dbReference type="ARBA" id="ARBA00022989"/>
    </source>
</evidence>
<dbReference type="RefSeq" id="WP_301192164.1">
    <property type="nucleotide sequence ID" value="NZ_JAPDPJ010000058.1"/>
</dbReference>
<evidence type="ECO:0000256" key="8">
    <source>
        <dbReference type="ARBA" id="ARBA00023032"/>
    </source>
</evidence>
<evidence type="ECO:0000256" key="4">
    <source>
        <dbReference type="ARBA" id="ARBA00022519"/>
    </source>
</evidence>
<comment type="subcellular location">
    <subcellularLocation>
        <location evidence="1">Membrane</location>
        <topology evidence="1">Multi-pass membrane protein</topology>
    </subcellularLocation>
</comment>
<evidence type="ECO:0000256" key="9">
    <source>
        <dbReference type="ARBA" id="ARBA00023136"/>
    </source>
</evidence>
<feature type="transmembrane region" description="Helical" evidence="10">
    <location>
        <begin position="214"/>
        <end position="232"/>
    </location>
</feature>
<keyword evidence="8" id="KW-0764">Sulfate transport</keyword>
<feature type="transmembrane region" description="Helical" evidence="10">
    <location>
        <begin position="80"/>
        <end position="108"/>
    </location>
</feature>
<dbReference type="PANTHER" id="PTHR37468">
    <property type="entry name" value="SULFATE TRANSPORTER CYSZ"/>
    <property type="match status" value="1"/>
</dbReference>
<dbReference type="InterPro" id="IPR050480">
    <property type="entry name" value="CysZ-like"/>
</dbReference>
<keyword evidence="12" id="KW-1185">Reference proteome</keyword>
<proteinExistence type="predicted"/>
<gene>
    <name evidence="11" type="ORF">OM075_19210</name>
</gene>
<sequence>MTFTKGLKLGINSYSKAFQFIKKYKLTWYFLFPLVLNIILFTLGYSSTVSLSTKWFVYVSDWLCVDSWNFWGSGFLSSMLLFFLNIVLRLLFIIIFAYIGGYVVIILMSPVYAILSEKVETIITGNDYPFEFNQFIKDIWRGIRLATRNFLIELLLTIVLLLLSFLPVIGLFTSLTLFIISSYFYGFSFIDYSLERKKLNMNESIAFVKTNKGLAIGNGTIFSLVLLIPFVGVLISSFVSIITLVAATITTTQTLVIKQNE</sequence>
<protein>
    <submittedName>
        <fullName evidence="11">EI24 domain-containing protein</fullName>
    </submittedName>
</protein>
<dbReference type="Proteomes" id="UP001209229">
    <property type="component" value="Unassembled WGS sequence"/>
</dbReference>
<dbReference type="EMBL" id="JAPDPJ010000058">
    <property type="protein sequence ID" value="MCW3788606.1"/>
    <property type="molecule type" value="Genomic_DNA"/>
</dbReference>
<dbReference type="InterPro" id="IPR059112">
    <property type="entry name" value="CysZ/EI24"/>
</dbReference>
<evidence type="ECO:0000313" key="12">
    <source>
        <dbReference type="Proteomes" id="UP001209229"/>
    </source>
</evidence>
<dbReference type="PANTHER" id="PTHR37468:SF1">
    <property type="entry name" value="SULFATE TRANSPORTER CYSZ"/>
    <property type="match status" value="1"/>
</dbReference>
<evidence type="ECO:0000256" key="2">
    <source>
        <dbReference type="ARBA" id="ARBA00022448"/>
    </source>
</evidence>
<evidence type="ECO:0000256" key="6">
    <source>
        <dbReference type="ARBA" id="ARBA00022692"/>
    </source>
</evidence>
<evidence type="ECO:0000313" key="11">
    <source>
        <dbReference type="EMBL" id="MCW3788606.1"/>
    </source>
</evidence>
<name>A0AAE3M7A7_9BACT</name>
<keyword evidence="5" id="KW-0028">Amino-acid biosynthesis</keyword>
<keyword evidence="7 10" id="KW-1133">Transmembrane helix</keyword>
<dbReference type="AlphaFoldDB" id="A0AAE3M7A7"/>
<keyword evidence="4" id="KW-0997">Cell inner membrane</keyword>
<organism evidence="11 12">
    <name type="scientific">Plebeiibacterium sediminum</name>
    <dbReference type="NCBI Taxonomy" id="2992112"/>
    <lineage>
        <taxon>Bacteria</taxon>
        <taxon>Pseudomonadati</taxon>
        <taxon>Bacteroidota</taxon>
        <taxon>Bacteroidia</taxon>
        <taxon>Marinilabiliales</taxon>
        <taxon>Marinilabiliaceae</taxon>
        <taxon>Plebeiibacterium</taxon>
    </lineage>
</organism>
<dbReference type="GO" id="GO:0005886">
    <property type="term" value="C:plasma membrane"/>
    <property type="evidence" value="ECO:0007669"/>
    <property type="project" value="TreeGrafter"/>
</dbReference>